<protein>
    <submittedName>
        <fullName evidence="7">Kunitz-type protease inhibitor 6c</fullName>
    </submittedName>
    <submittedName>
        <fullName evidence="6">Kunitz-type protease inhibitor 6d</fullName>
    </submittedName>
</protein>
<dbReference type="GO" id="GO:0004867">
    <property type="term" value="F:serine-type endopeptidase inhibitor activity"/>
    <property type="evidence" value="ECO:0007669"/>
    <property type="project" value="InterPro"/>
</dbReference>
<comment type="subcellular location">
    <subcellularLocation>
        <location evidence="1">Secreted</location>
    </subcellularLocation>
</comment>
<keyword evidence="4" id="KW-0732">Signal</keyword>
<keyword evidence="2" id="KW-0964">Secreted</keyword>
<dbReference type="SMART" id="SM00131">
    <property type="entry name" value="KU"/>
    <property type="match status" value="1"/>
</dbReference>
<reference evidence="7" key="1">
    <citation type="journal article" date="2015" name="G3 (Bethesda)">
        <title>Post-transcriptional mechanisms contribute little to phenotypic variation in snake venoms.</title>
        <authorList>
            <person name="Rokyta D.R."/>
            <person name="Margres M.J."/>
            <person name="Calvin K."/>
        </authorList>
    </citation>
    <scope>NUCLEOTIDE SEQUENCE</scope>
    <source>
        <strain evidence="7">KW1743</strain>
    </source>
</reference>
<evidence type="ECO:0000256" key="2">
    <source>
        <dbReference type="ARBA" id="ARBA00022525"/>
    </source>
</evidence>
<evidence type="ECO:0000313" key="7">
    <source>
        <dbReference type="EMBL" id="JAS05157.1"/>
    </source>
</evidence>
<name>A0A194ARE9_9SAUR</name>
<dbReference type="AlphaFoldDB" id="A0A194ARE9"/>
<keyword evidence="7" id="KW-0646">Protease inhibitor</keyword>
<dbReference type="Gene3D" id="4.10.410.10">
    <property type="entry name" value="Pancreatic trypsin inhibitor Kunitz domain"/>
    <property type="match status" value="1"/>
</dbReference>
<dbReference type="InterPro" id="IPR002223">
    <property type="entry name" value="Kunitz_BPTI"/>
</dbReference>
<dbReference type="Pfam" id="PF00014">
    <property type="entry name" value="Kunitz_BPTI"/>
    <property type="match status" value="1"/>
</dbReference>
<evidence type="ECO:0000313" key="6">
    <source>
        <dbReference type="EMBL" id="JAS05156.1"/>
    </source>
</evidence>
<evidence type="ECO:0000256" key="4">
    <source>
        <dbReference type="SAM" id="SignalP"/>
    </source>
</evidence>
<sequence length="85" mass="9626">MSSGGLLLLLGLLTLCAELTPVSSQIRPAFCYEDPPFFQKCGAFVDSYYFNRSRITCVHFFYGQCDVNQNHFTTMSECNRVCHGK</sequence>
<dbReference type="CDD" id="cd22610">
    <property type="entry name" value="Kunitz_MitTx"/>
    <property type="match status" value="1"/>
</dbReference>
<organism evidence="7">
    <name type="scientific">Micrurus tener</name>
    <name type="common">Texas coral snake</name>
    <dbReference type="NCBI Taxonomy" id="1114301"/>
    <lineage>
        <taxon>Eukaryota</taxon>
        <taxon>Metazoa</taxon>
        <taxon>Chordata</taxon>
        <taxon>Craniata</taxon>
        <taxon>Vertebrata</taxon>
        <taxon>Euteleostomi</taxon>
        <taxon>Lepidosauria</taxon>
        <taxon>Squamata</taxon>
        <taxon>Bifurcata</taxon>
        <taxon>Unidentata</taxon>
        <taxon>Episquamata</taxon>
        <taxon>Toxicofera</taxon>
        <taxon>Serpentes</taxon>
        <taxon>Colubroidea</taxon>
        <taxon>Elapidae</taxon>
        <taxon>Elapinae</taxon>
        <taxon>Micrurus</taxon>
    </lineage>
</organism>
<evidence type="ECO:0000259" key="5">
    <source>
        <dbReference type="PROSITE" id="PS50279"/>
    </source>
</evidence>
<proteinExistence type="predicted"/>
<feature type="domain" description="BPTI/Kunitz inhibitor" evidence="5">
    <location>
        <begin position="31"/>
        <end position="82"/>
    </location>
</feature>
<dbReference type="SUPFAM" id="SSF57362">
    <property type="entry name" value="BPTI-like"/>
    <property type="match status" value="1"/>
</dbReference>
<keyword evidence="3" id="KW-1015">Disulfide bond</keyword>
<dbReference type="EMBL" id="GDBH01000076">
    <property type="protein sequence ID" value="JAS05157.1"/>
    <property type="molecule type" value="Transcribed_RNA"/>
</dbReference>
<dbReference type="PROSITE" id="PS50279">
    <property type="entry name" value="BPTI_KUNITZ_2"/>
    <property type="match status" value="1"/>
</dbReference>
<feature type="chain" id="PRO_5010641372" evidence="4">
    <location>
        <begin position="25"/>
        <end position="85"/>
    </location>
</feature>
<evidence type="ECO:0000256" key="3">
    <source>
        <dbReference type="ARBA" id="ARBA00023157"/>
    </source>
</evidence>
<dbReference type="EMBL" id="GDBH01000077">
    <property type="protein sequence ID" value="JAS05156.1"/>
    <property type="molecule type" value="Transcribed_RNA"/>
</dbReference>
<feature type="signal peptide" evidence="4">
    <location>
        <begin position="1"/>
        <end position="24"/>
    </location>
</feature>
<evidence type="ECO:0000256" key="1">
    <source>
        <dbReference type="ARBA" id="ARBA00004613"/>
    </source>
</evidence>
<accession>A0A194ARE9</accession>
<dbReference type="GO" id="GO:0005576">
    <property type="term" value="C:extracellular region"/>
    <property type="evidence" value="ECO:0007669"/>
    <property type="project" value="UniProtKB-SubCell"/>
</dbReference>
<dbReference type="InterPro" id="IPR036880">
    <property type="entry name" value="Kunitz_BPTI_sf"/>
</dbReference>